<gene>
    <name evidence="1" type="ORF">FHS74_005062</name>
</gene>
<protein>
    <submittedName>
        <fullName evidence="1">Nucleoside-triphosphatase THEP1</fullName>
    </submittedName>
</protein>
<keyword evidence="2" id="KW-1185">Reference proteome</keyword>
<evidence type="ECO:0000313" key="1">
    <source>
        <dbReference type="EMBL" id="MBB6254473.1"/>
    </source>
</evidence>
<reference evidence="1 2" key="1">
    <citation type="submission" date="2020-08" db="EMBL/GenBank/DDBJ databases">
        <title>Genomic Encyclopedia of Type Strains, Phase IV (KMG-IV): sequencing the most valuable type-strain genomes for metagenomic binning, comparative biology and taxonomic classification.</title>
        <authorList>
            <person name="Goeker M."/>
        </authorList>
    </citation>
    <scope>NUCLEOTIDE SEQUENCE [LARGE SCALE GENOMIC DNA]</scope>
    <source>
        <strain evidence="1 2">DSM 22198</strain>
    </source>
</reference>
<sequence length="183" mass="19476">MPDSATFTQNLLNLAAVIYHPADDVDQLLAAFAGQLRAQGRRIGGIVQRNQHDEGGLGKLMEVVDLRTGHAIPICQNLGPGSTACRLNQAGLADAAQAVTRAIDDGVELVIVNKFGKTEVEGGGLRSEIAAAVAAGLPVLTAVPRRFQDAWRAFTGGYGTTLACDRAIINDWWNETSRWVAAR</sequence>
<dbReference type="EMBL" id="JACIIZ010000017">
    <property type="protein sequence ID" value="MBB6254473.1"/>
    <property type="molecule type" value="Genomic_DNA"/>
</dbReference>
<dbReference type="InterPro" id="IPR018912">
    <property type="entry name" value="DUF2478"/>
</dbReference>
<name>A0A7X0EF19_9PROT</name>
<comment type="caution">
    <text evidence="1">The sequence shown here is derived from an EMBL/GenBank/DDBJ whole genome shotgun (WGS) entry which is preliminary data.</text>
</comment>
<organism evidence="1 2">
    <name type="scientific">Nitrospirillum iridis</name>
    <dbReference type="NCBI Taxonomy" id="765888"/>
    <lineage>
        <taxon>Bacteria</taxon>
        <taxon>Pseudomonadati</taxon>
        <taxon>Pseudomonadota</taxon>
        <taxon>Alphaproteobacteria</taxon>
        <taxon>Rhodospirillales</taxon>
        <taxon>Azospirillaceae</taxon>
        <taxon>Nitrospirillum</taxon>
    </lineage>
</organism>
<proteinExistence type="predicted"/>
<dbReference type="RefSeq" id="WP_184806912.1">
    <property type="nucleotide sequence ID" value="NZ_JACIIZ010000017.1"/>
</dbReference>
<accession>A0A7X0EF19</accession>
<dbReference type="Pfam" id="PF10649">
    <property type="entry name" value="DUF2478"/>
    <property type="match status" value="1"/>
</dbReference>
<evidence type="ECO:0000313" key="2">
    <source>
        <dbReference type="Proteomes" id="UP000539175"/>
    </source>
</evidence>
<dbReference type="AlphaFoldDB" id="A0A7X0EF19"/>
<dbReference type="Proteomes" id="UP000539175">
    <property type="component" value="Unassembled WGS sequence"/>
</dbReference>